<keyword evidence="2 5" id="KW-0812">Transmembrane</keyword>
<proteinExistence type="predicted"/>
<feature type="transmembrane region" description="Helical" evidence="5">
    <location>
        <begin position="12"/>
        <end position="38"/>
    </location>
</feature>
<evidence type="ECO:0000313" key="8">
    <source>
        <dbReference type="Proteomes" id="UP000576821"/>
    </source>
</evidence>
<comment type="subcellular location">
    <subcellularLocation>
        <location evidence="1">Membrane</location>
        <topology evidence="1">Multi-pass membrane protein</topology>
    </subcellularLocation>
</comment>
<keyword evidence="3 5" id="KW-1133">Transmembrane helix</keyword>
<feature type="domain" description="NfeD-like C-terminal" evidence="6">
    <location>
        <begin position="93"/>
        <end position="146"/>
    </location>
</feature>
<comment type="caution">
    <text evidence="7">The sequence shown here is derived from an EMBL/GenBank/DDBJ whole genome shotgun (WGS) entry which is preliminary data.</text>
</comment>
<dbReference type="Gene3D" id="2.40.50.140">
    <property type="entry name" value="Nucleic acid-binding proteins"/>
    <property type="match status" value="1"/>
</dbReference>
<reference evidence="7 8" key="1">
    <citation type="submission" date="2020-03" db="EMBL/GenBank/DDBJ databases">
        <title>Genomic Encyclopedia of Type Strains, Phase IV (KMG-IV): sequencing the most valuable type-strain genomes for metagenomic binning, comparative biology and taxonomic classification.</title>
        <authorList>
            <person name="Goeker M."/>
        </authorList>
    </citation>
    <scope>NUCLEOTIDE SEQUENCE [LARGE SCALE GENOMIC DNA]</scope>
    <source>
        <strain evidence="7 8">DSM 21299</strain>
    </source>
</reference>
<gene>
    <name evidence="7" type="ORF">FHS54_002166</name>
</gene>
<dbReference type="GO" id="GO:0005886">
    <property type="term" value="C:plasma membrane"/>
    <property type="evidence" value="ECO:0007669"/>
    <property type="project" value="TreeGrafter"/>
</dbReference>
<dbReference type="Pfam" id="PF01957">
    <property type="entry name" value="NfeD"/>
    <property type="match status" value="1"/>
</dbReference>
<dbReference type="EMBL" id="JAASQR010000003">
    <property type="protein sequence ID" value="NIJ17177.1"/>
    <property type="molecule type" value="Genomic_DNA"/>
</dbReference>
<dbReference type="PANTHER" id="PTHR33507:SF3">
    <property type="entry name" value="INNER MEMBRANE PROTEIN YBBJ"/>
    <property type="match status" value="1"/>
</dbReference>
<evidence type="ECO:0000256" key="1">
    <source>
        <dbReference type="ARBA" id="ARBA00004141"/>
    </source>
</evidence>
<feature type="transmembrane region" description="Helical" evidence="5">
    <location>
        <begin position="44"/>
        <end position="70"/>
    </location>
</feature>
<dbReference type="PANTHER" id="PTHR33507">
    <property type="entry name" value="INNER MEMBRANE PROTEIN YBBJ"/>
    <property type="match status" value="1"/>
</dbReference>
<evidence type="ECO:0000256" key="4">
    <source>
        <dbReference type="ARBA" id="ARBA00023136"/>
    </source>
</evidence>
<accession>A0A846M4N0</accession>
<dbReference type="InterPro" id="IPR002810">
    <property type="entry name" value="NfeD-like_C"/>
</dbReference>
<protein>
    <recommendedName>
        <fullName evidence="6">NfeD-like C-terminal domain-containing protein</fullName>
    </recommendedName>
</protein>
<name>A0A846M4N0_9SPHN</name>
<dbReference type="InterPro" id="IPR012340">
    <property type="entry name" value="NA-bd_OB-fold"/>
</dbReference>
<keyword evidence="4 5" id="KW-0472">Membrane</keyword>
<evidence type="ECO:0000256" key="5">
    <source>
        <dbReference type="SAM" id="Phobius"/>
    </source>
</evidence>
<dbReference type="AlphaFoldDB" id="A0A846M4N0"/>
<sequence>MMDWLGMLDDHWGWLVFAALLGVAEVMIPGVFLIWVALAAAVTGLIALAVPLSVPVQFLIFAGLCLIAVWGGRRWYAANPVNSQDPLLNDRTARLIGEVITVVEAIDNGRGRVKVGDSVWSCRGPDAPAGSRVRVIGADASVLQVELA</sequence>
<dbReference type="InterPro" id="IPR052165">
    <property type="entry name" value="Membrane_assoc_protease"/>
</dbReference>
<evidence type="ECO:0000259" key="6">
    <source>
        <dbReference type="Pfam" id="PF01957"/>
    </source>
</evidence>
<evidence type="ECO:0000256" key="2">
    <source>
        <dbReference type="ARBA" id="ARBA00022692"/>
    </source>
</evidence>
<keyword evidence="8" id="KW-1185">Reference proteome</keyword>
<organism evidence="7 8">
    <name type="scientific">Sphingobium vermicomposti</name>
    <dbReference type="NCBI Taxonomy" id="529005"/>
    <lineage>
        <taxon>Bacteria</taxon>
        <taxon>Pseudomonadati</taxon>
        <taxon>Pseudomonadota</taxon>
        <taxon>Alphaproteobacteria</taxon>
        <taxon>Sphingomonadales</taxon>
        <taxon>Sphingomonadaceae</taxon>
        <taxon>Sphingobium</taxon>
    </lineage>
</organism>
<evidence type="ECO:0000313" key="7">
    <source>
        <dbReference type="EMBL" id="NIJ17177.1"/>
    </source>
</evidence>
<evidence type="ECO:0000256" key="3">
    <source>
        <dbReference type="ARBA" id="ARBA00022989"/>
    </source>
</evidence>
<dbReference type="Proteomes" id="UP000576821">
    <property type="component" value="Unassembled WGS sequence"/>
</dbReference>